<gene>
    <name evidence="1" type="ORF">BX611_2987</name>
</gene>
<sequence>MKRRIFLSIIYLILSCKNNNHPHKIEPSINTENLVAILDTIWKTEQEPTRLRDSIGTALGFESDAFKKQNDIYHKNHEINEKKVL</sequence>
<name>A0A3D9RPM3_9FLAO</name>
<dbReference type="AlphaFoldDB" id="A0A3D9RPM3"/>
<evidence type="ECO:0000313" key="2">
    <source>
        <dbReference type="Proteomes" id="UP000256429"/>
    </source>
</evidence>
<organism evidence="1 2">
    <name type="scientific">Lutibacter oceani</name>
    <dbReference type="NCBI Taxonomy" id="1853311"/>
    <lineage>
        <taxon>Bacteria</taxon>
        <taxon>Pseudomonadati</taxon>
        <taxon>Bacteroidota</taxon>
        <taxon>Flavobacteriia</taxon>
        <taxon>Flavobacteriales</taxon>
        <taxon>Flavobacteriaceae</taxon>
        <taxon>Lutibacter</taxon>
    </lineage>
</organism>
<keyword evidence="2" id="KW-1185">Reference proteome</keyword>
<dbReference type="OrthoDB" id="1164858at2"/>
<dbReference type="PROSITE" id="PS51257">
    <property type="entry name" value="PROKAR_LIPOPROTEIN"/>
    <property type="match status" value="1"/>
</dbReference>
<dbReference type="EMBL" id="QTTQ01000013">
    <property type="protein sequence ID" value="REE78850.1"/>
    <property type="molecule type" value="Genomic_DNA"/>
</dbReference>
<reference evidence="1 2" key="1">
    <citation type="submission" date="2018-08" db="EMBL/GenBank/DDBJ databases">
        <title>Genomic Encyclopedia of Type Strains, Phase III (KMG-III): the genomes of soil and plant-associated and newly described type strains.</title>
        <authorList>
            <person name="Whitman W."/>
        </authorList>
    </citation>
    <scope>NUCLEOTIDE SEQUENCE [LARGE SCALE GENOMIC DNA]</scope>
    <source>
        <strain evidence="1 2">325-5</strain>
    </source>
</reference>
<dbReference type="RefSeq" id="WP_115882742.1">
    <property type="nucleotide sequence ID" value="NZ_QTTQ01000013.1"/>
</dbReference>
<accession>A0A3D9RPM3</accession>
<comment type="caution">
    <text evidence="1">The sequence shown here is derived from an EMBL/GenBank/DDBJ whole genome shotgun (WGS) entry which is preliminary data.</text>
</comment>
<proteinExistence type="predicted"/>
<dbReference type="Proteomes" id="UP000256429">
    <property type="component" value="Unassembled WGS sequence"/>
</dbReference>
<evidence type="ECO:0000313" key="1">
    <source>
        <dbReference type="EMBL" id="REE78850.1"/>
    </source>
</evidence>
<protein>
    <submittedName>
        <fullName evidence="1">Uncharacterized protein</fullName>
    </submittedName>
</protein>